<accession>A0A1G6UED4</accession>
<feature type="region of interest" description="Disordered" evidence="1">
    <location>
        <begin position="1"/>
        <end position="24"/>
    </location>
</feature>
<name>A0A1G6UED4_9EURY</name>
<evidence type="ECO:0000313" key="5">
    <source>
        <dbReference type="Proteomes" id="UP000324021"/>
    </source>
</evidence>
<feature type="compositionally biased region" description="Low complexity" evidence="1">
    <location>
        <begin position="281"/>
        <end position="292"/>
    </location>
</feature>
<evidence type="ECO:0000256" key="1">
    <source>
        <dbReference type="SAM" id="MobiDB-lite"/>
    </source>
</evidence>
<dbReference type="InterPro" id="IPR011050">
    <property type="entry name" value="Pectin_lyase_fold/virulence"/>
</dbReference>
<dbReference type="EMBL" id="FOIC01000021">
    <property type="protein sequence ID" value="SET96903.1"/>
    <property type="molecule type" value="Genomic_DNA"/>
</dbReference>
<dbReference type="EMBL" id="FMZP01000021">
    <property type="protein sequence ID" value="SDD39752.1"/>
    <property type="molecule type" value="Genomic_DNA"/>
</dbReference>
<feature type="region of interest" description="Disordered" evidence="1">
    <location>
        <begin position="277"/>
        <end position="316"/>
    </location>
</feature>
<dbReference type="OrthoDB" id="247704at2157"/>
<feature type="compositionally biased region" description="Low complexity" evidence="1">
    <location>
        <begin position="1"/>
        <end position="18"/>
    </location>
</feature>
<dbReference type="PROSITE" id="PS51318">
    <property type="entry name" value="TAT"/>
    <property type="match status" value="1"/>
</dbReference>
<evidence type="ECO:0000313" key="3">
    <source>
        <dbReference type="EMBL" id="SET96903.1"/>
    </source>
</evidence>
<dbReference type="Proteomes" id="UP000324021">
    <property type="component" value="Unassembled WGS sequence"/>
</dbReference>
<dbReference type="RefSeq" id="WP_092934610.1">
    <property type="nucleotide sequence ID" value="NZ_FMZP01000021.1"/>
</dbReference>
<gene>
    <name evidence="3" type="ORF">SAMN04488694_12127</name>
    <name evidence="2" type="ORF">SAMN05192552_102123</name>
</gene>
<evidence type="ECO:0008006" key="6">
    <source>
        <dbReference type="Google" id="ProtNLM"/>
    </source>
</evidence>
<dbReference type="AlphaFoldDB" id="A0A1G6UED4"/>
<evidence type="ECO:0000313" key="2">
    <source>
        <dbReference type="EMBL" id="SDD39752.1"/>
    </source>
</evidence>
<dbReference type="InterPro" id="IPR006311">
    <property type="entry name" value="TAT_signal"/>
</dbReference>
<organism evidence="2 5">
    <name type="scientific">Natrinema hispanicum</name>
    <dbReference type="NCBI Taxonomy" id="392421"/>
    <lineage>
        <taxon>Archaea</taxon>
        <taxon>Methanobacteriati</taxon>
        <taxon>Methanobacteriota</taxon>
        <taxon>Stenosarchaea group</taxon>
        <taxon>Halobacteria</taxon>
        <taxon>Halobacteriales</taxon>
        <taxon>Natrialbaceae</taxon>
        <taxon>Natrinema</taxon>
    </lineage>
</organism>
<reference evidence="4 5" key="2">
    <citation type="submission" date="2016-10" db="EMBL/GenBank/DDBJ databases">
        <authorList>
            <person name="Varghese N."/>
            <person name="Submissions S."/>
        </authorList>
    </citation>
    <scope>NUCLEOTIDE SEQUENCE [LARGE SCALE GENOMIC DNA]</scope>
    <source>
        <strain evidence="2 5">CDM_1</strain>
        <strain evidence="4">CDM_6</strain>
    </source>
</reference>
<proteinExistence type="predicted"/>
<keyword evidence="4" id="KW-1185">Reference proteome</keyword>
<reference evidence="3" key="1">
    <citation type="submission" date="2016-10" db="EMBL/GenBank/DDBJ databases">
        <authorList>
            <person name="de Groot N.N."/>
        </authorList>
    </citation>
    <scope>NUCLEOTIDE SEQUENCE [LARGE SCALE GENOMIC DNA]</scope>
    <source>
        <strain evidence="3">CDM_6</strain>
    </source>
</reference>
<protein>
    <recommendedName>
        <fullName evidence="6">Right handed beta helix region</fullName>
    </recommendedName>
</protein>
<dbReference type="Proteomes" id="UP000199320">
    <property type="component" value="Unassembled WGS sequence"/>
</dbReference>
<sequence length="316" mass="32520">MAQNPRTSETESTPTTGRNSGLTRRNYVRSLAAVATATTAIGGAGSAAAKDDYEVIKAQGQTITIDAGETWENKLIDMTTGQDIVVTAHSSNWTIRNIGFKGQNTSGTGTATFGISDTAGGTCTVENVYLGDGASTGNGNPNGHGQTAFWAAPDHSGHIDFKNVNIQGFADNAIYGSAPGNNGGGTIHIDNSFAANCYVSHFRLATEGSKVTNSSVYVDTSEGYVGRGIWAWAPGTIEVENCQLEMNGQNNAIVAGANGKPTEVVVKKSDYDKQAGIAEHSGSNVNLGNNVGTSPEAVIPDGVPTSPKEAASGASN</sequence>
<evidence type="ECO:0000313" key="4">
    <source>
        <dbReference type="Proteomes" id="UP000199320"/>
    </source>
</evidence>
<dbReference type="SUPFAM" id="SSF51126">
    <property type="entry name" value="Pectin lyase-like"/>
    <property type="match status" value="1"/>
</dbReference>